<feature type="region of interest" description="Disordered" evidence="1">
    <location>
        <begin position="1"/>
        <end position="34"/>
    </location>
</feature>
<evidence type="ECO:0000313" key="3">
    <source>
        <dbReference type="EMBL" id="CAE0117938.1"/>
    </source>
</evidence>
<name>A0A6T9GVJ2_9EUKA</name>
<proteinExistence type="predicted"/>
<organism evidence="5">
    <name type="scientific">Haptolina ericina</name>
    <dbReference type="NCBI Taxonomy" id="156174"/>
    <lineage>
        <taxon>Eukaryota</taxon>
        <taxon>Haptista</taxon>
        <taxon>Haptophyta</taxon>
        <taxon>Prymnesiophyceae</taxon>
        <taxon>Prymnesiales</taxon>
        <taxon>Prymnesiaceae</taxon>
        <taxon>Haptolina</taxon>
    </lineage>
</organism>
<dbReference type="EMBL" id="HBHX01033515">
    <property type="protein sequence ID" value="CAE0117938.1"/>
    <property type="molecule type" value="Transcribed_RNA"/>
</dbReference>
<reference evidence="5" key="1">
    <citation type="submission" date="2021-01" db="EMBL/GenBank/DDBJ databases">
        <authorList>
            <person name="Corre E."/>
            <person name="Pelletier E."/>
            <person name="Niang G."/>
            <person name="Scheremetjew M."/>
            <person name="Finn R."/>
            <person name="Kale V."/>
            <person name="Holt S."/>
            <person name="Cochrane G."/>
            <person name="Meng A."/>
            <person name="Brown T."/>
            <person name="Cohen L."/>
        </authorList>
    </citation>
    <scope>NUCLEOTIDE SEQUENCE</scope>
    <source>
        <strain evidence="5">CCMP281</strain>
    </source>
</reference>
<dbReference type="EMBL" id="HBHX01033526">
    <property type="protein sequence ID" value="CAE0117940.1"/>
    <property type="molecule type" value="Transcribed_RNA"/>
</dbReference>
<gene>
    <name evidence="2" type="ORF">HERI1096_LOCUS18630</name>
    <name evidence="3" type="ORF">HERI1096_LOCUS18637</name>
    <name evidence="4" type="ORF">HERI1096_LOCUS18639</name>
    <name evidence="5" type="ORF">HERI1096_LOCUS18643</name>
</gene>
<protein>
    <submittedName>
        <fullName evidence="5">Uncharacterized protein</fullName>
    </submittedName>
</protein>
<accession>A0A6T9GVJ2</accession>
<dbReference type="AlphaFoldDB" id="A0A6T9GVJ2"/>
<evidence type="ECO:0000256" key="1">
    <source>
        <dbReference type="SAM" id="MobiDB-lite"/>
    </source>
</evidence>
<evidence type="ECO:0000313" key="2">
    <source>
        <dbReference type="EMBL" id="CAE0117931.1"/>
    </source>
</evidence>
<dbReference type="EMBL" id="HBHX01033504">
    <property type="protein sequence ID" value="CAE0117931.1"/>
    <property type="molecule type" value="Transcribed_RNA"/>
</dbReference>
<dbReference type="EMBL" id="HBHX01033537">
    <property type="protein sequence ID" value="CAE0117944.1"/>
    <property type="molecule type" value="Transcribed_RNA"/>
</dbReference>
<sequence>MKGVSFKNPTMQQEVRLGPGYTYTDGTGEPPPLDRVEAYTPKTGNAERYLAYAKYTNPLTAWMASMHETREETDAHWKAHFDKVSAGQEKLSLFKLQPVIDDQAHTERRANYQYLEKKKLEAETPRRGTLLDVLAQYSK</sequence>
<evidence type="ECO:0000313" key="5">
    <source>
        <dbReference type="EMBL" id="CAE0117944.1"/>
    </source>
</evidence>
<evidence type="ECO:0000313" key="4">
    <source>
        <dbReference type="EMBL" id="CAE0117940.1"/>
    </source>
</evidence>